<gene>
    <name evidence="1" type="ORF">AVEN_56277_1</name>
</gene>
<dbReference type="Proteomes" id="UP000499080">
    <property type="component" value="Unassembled WGS sequence"/>
</dbReference>
<proteinExistence type="predicted"/>
<evidence type="ECO:0000313" key="1">
    <source>
        <dbReference type="EMBL" id="GBM45435.1"/>
    </source>
</evidence>
<organism evidence="1 2">
    <name type="scientific">Araneus ventricosus</name>
    <name type="common">Orbweaver spider</name>
    <name type="synonym">Epeira ventricosa</name>
    <dbReference type="NCBI Taxonomy" id="182803"/>
    <lineage>
        <taxon>Eukaryota</taxon>
        <taxon>Metazoa</taxon>
        <taxon>Ecdysozoa</taxon>
        <taxon>Arthropoda</taxon>
        <taxon>Chelicerata</taxon>
        <taxon>Arachnida</taxon>
        <taxon>Araneae</taxon>
        <taxon>Araneomorphae</taxon>
        <taxon>Entelegynae</taxon>
        <taxon>Araneoidea</taxon>
        <taxon>Araneidae</taxon>
        <taxon>Araneus</taxon>
    </lineage>
</organism>
<reference evidence="1 2" key="1">
    <citation type="journal article" date="2019" name="Sci. Rep.">
        <title>Orb-weaving spider Araneus ventricosus genome elucidates the spidroin gene catalogue.</title>
        <authorList>
            <person name="Kono N."/>
            <person name="Nakamura H."/>
            <person name="Ohtoshi R."/>
            <person name="Moran D.A.P."/>
            <person name="Shinohara A."/>
            <person name="Yoshida Y."/>
            <person name="Fujiwara M."/>
            <person name="Mori M."/>
            <person name="Tomita M."/>
            <person name="Arakawa K."/>
        </authorList>
    </citation>
    <scope>NUCLEOTIDE SEQUENCE [LARGE SCALE GENOMIC DNA]</scope>
</reference>
<comment type="caution">
    <text evidence="1">The sequence shown here is derived from an EMBL/GenBank/DDBJ whole genome shotgun (WGS) entry which is preliminary data.</text>
</comment>
<protein>
    <submittedName>
        <fullName evidence="1">Uncharacterized protein</fullName>
    </submittedName>
</protein>
<dbReference type="AlphaFoldDB" id="A0A4Y2FYD5"/>
<accession>A0A4Y2FYD5</accession>
<name>A0A4Y2FYD5_ARAVE</name>
<evidence type="ECO:0000313" key="2">
    <source>
        <dbReference type="Proteomes" id="UP000499080"/>
    </source>
</evidence>
<dbReference type="EMBL" id="BGPR01001100">
    <property type="protein sequence ID" value="GBM45435.1"/>
    <property type="molecule type" value="Genomic_DNA"/>
</dbReference>
<keyword evidence="2" id="KW-1185">Reference proteome</keyword>
<sequence>MVLLLYAARIYFISQLANREKADVDCKYGLCASYRLYGDFNMELFMQQNQHSPMALLVIDSGTFNKPNNTYYLPAETIILLLIQLLPIFIEEAEIAVI</sequence>